<proteinExistence type="predicted"/>
<name>A0A813XW34_9BILA</name>
<dbReference type="Proteomes" id="UP000663891">
    <property type="component" value="Unassembled WGS sequence"/>
</dbReference>
<evidence type="ECO:0000313" key="1">
    <source>
        <dbReference type="EMBL" id="CAF0875615.1"/>
    </source>
</evidence>
<accession>A0A813XW34</accession>
<comment type="caution">
    <text evidence="1">The sequence shown here is derived from an EMBL/GenBank/DDBJ whole genome shotgun (WGS) entry which is preliminary data.</text>
</comment>
<reference evidence="1" key="1">
    <citation type="submission" date="2021-02" db="EMBL/GenBank/DDBJ databases">
        <authorList>
            <person name="Nowell W R."/>
        </authorList>
    </citation>
    <scope>NUCLEOTIDE SEQUENCE</scope>
</reference>
<dbReference type="AlphaFoldDB" id="A0A813XW34"/>
<dbReference type="EMBL" id="CAJOAY010001374">
    <property type="protein sequence ID" value="CAF3834319.1"/>
    <property type="molecule type" value="Genomic_DNA"/>
</dbReference>
<protein>
    <submittedName>
        <fullName evidence="1">Uncharacterized protein</fullName>
    </submittedName>
</protein>
<organism evidence="1 3">
    <name type="scientific">Adineta steineri</name>
    <dbReference type="NCBI Taxonomy" id="433720"/>
    <lineage>
        <taxon>Eukaryota</taxon>
        <taxon>Metazoa</taxon>
        <taxon>Spiralia</taxon>
        <taxon>Gnathifera</taxon>
        <taxon>Rotifera</taxon>
        <taxon>Eurotatoria</taxon>
        <taxon>Bdelloidea</taxon>
        <taxon>Adinetida</taxon>
        <taxon>Adinetidae</taxon>
        <taxon>Adineta</taxon>
    </lineage>
</organism>
<sequence length="70" mass="6727">MGNSSSKKHLKSGLTKLKKYKAHFSDSSSSVAGGFMGSYTGGGMAGCNFGACCSTGDGGGCGISSGGCGC</sequence>
<gene>
    <name evidence="2" type="ORF">OKA104_LOCUS20492</name>
    <name evidence="1" type="ORF">VCS650_LOCUS7962</name>
</gene>
<dbReference type="Proteomes" id="UP000663881">
    <property type="component" value="Unassembled WGS sequence"/>
</dbReference>
<dbReference type="EMBL" id="CAJNON010000052">
    <property type="protein sequence ID" value="CAF0875615.1"/>
    <property type="molecule type" value="Genomic_DNA"/>
</dbReference>
<evidence type="ECO:0000313" key="3">
    <source>
        <dbReference type="Proteomes" id="UP000663891"/>
    </source>
</evidence>
<evidence type="ECO:0000313" key="2">
    <source>
        <dbReference type="EMBL" id="CAF3834319.1"/>
    </source>
</evidence>